<organism evidence="1 2">
    <name type="scientific">Faecalibacterium cf. prausnitzii KLE1255</name>
    <dbReference type="NCBI Taxonomy" id="748224"/>
    <lineage>
        <taxon>Bacteria</taxon>
        <taxon>Bacillati</taxon>
        <taxon>Bacillota</taxon>
        <taxon>Clostridia</taxon>
        <taxon>Eubacteriales</taxon>
        <taxon>Oscillospiraceae</taxon>
        <taxon>Faecalibacterium</taxon>
    </lineage>
</organism>
<dbReference type="Proteomes" id="UP000006028">
    <property type="component" value="Unassembled WGS sequence"/>
</dbReference>
<protein>
    <submittedName>
        <fullName evidence="1">Uncharacterized protein</fullName>
    </submittedName>
</protein>
<evidence type="ECO:0000313" key="2">
    <source>
        <dbReference type="Proteomes" id="UP000006028"/>
    </source>
</evidence>
<name>E2ZEW9_9FIRM</name>
<dbReference type="EMBL" id="AECU01000023">
    <property type="protein sequence ID" value="EFQ08271.1"/>
    <property type="molecule type" value="Genomic_DNA"/>
</dbReference>
<proteinExistence type="predicted"/>
<dbReference type="AlphaFoldDB" id="E2ZEW9"/>
<gene>
    <name evidence="1" type="ORF">HMPREF9436_00198</name>
</gene>
<reference evidence="1 2" key="1">
    <citation type="submission" date="2010-08" db="EMBL/GenBank/DDBJ databases">
        <authorList>
            <person name="Weinstock G."/>
            <person name="Sodergren E."/>
            <person name="Clifton S."/>
            <person name="Fulton L."/>
            <person name="Fulton B."/>
            <person name="Courtney L."/>
            <person name="Fronick C."/>
            <person name="Harrison M."/>
            <person name="Strong C."/>
            <person name="Farmer C."/>
            <person name="Delahaunty K."/>
            <person name="Markovic C."/>
            <person name="Hall O."/>
            <person name="Minx P."/>
            <person name="Tomlinson C."/>
            <person name="Mitreva M."/>
            <person name="Hou S."/>
            <person name="Chen J."/>
            <person name="Wollam A."/>
            <person name="Pepin K.H."/>
            <person name="Johnson M."/>
            <person name="Bhonagiri V."/>
            <person name="Zhang X."/>
            <person name="Suruliraj S."/>
            <person name="Warren W."/>
            <person name="Chinwalla A."/>
            <person name="Mardis E.R."/>
            <person name="Wilson R.K."/>
        </authorList>
    </citation>
    <scope>NUCLEOTIDE SEQUENCE [LARGE SCALE GENOMIC DNA]</scope>
    <source>
        <strain evidence="1 2">KLE1255</strain>
    </source>
</reference>
<evidence type="ECO:0000313" key="1">
    <source>
        <dbReference type="EMBL" id="EFQ08271.1"/>
    </source>
</evidence>
<comment type="caution">
    <text evidence="1">The sequence shown here is derived from an EMBL/GenBank/DDBJ whole genome shotgun (WGS) entry which is preliminary data.</text>
</comment>
<dbReference type="BioCyc" id="FCF748224-HMP:GTSS-3189-MONOMER"/>
<accession>E2ZEW9</accession>
<sequence>MSVPGIFLGWFSRGKTRGFFQLCPRPAESREKESFSILPLDRRARC</sequence>
<dbReference type="STRING" id="748224.HMPREF9436_00198"/>
<dbReference type="HOGENOM" id="CLU_3183885_0_0_9"/>